<keyword evidence="7" id="KW-0472">Membrane</keyword>
<feature type="transmembrane region" description="Helical" evidence="7">
    <location>
        <begin position="101"/>
        <end position="121"/>
    </location>
</feature>
<dbReference type="Pfam" id="PF00676">
    <property type="entry name" value="E1_dh"/>
    <property type="match status" value="1"/>
</dbReference>
<reference evidence="9" key="1">
    <citation type="submission" date="2021-01" db="EMBL/GenBank/DDBJ databases">
        <authorList>
            <person name="Corre E."/>
            <person name="Pelletier E."/>
            <person name="Niang G."/>
            <person name="Scheremetjew M."/>
            <person name="Finn R."/>
            <person name="Kale V."/>
            <person name="Holt S."/>
            <person name="Cochrane G."/>
            <person name="Meng A."/>
            <person name="Brown T."/>
            <person name="Cohen L."/>
        </authorList>
    </citation>
    <scope>NUCLEOTIDE SEQUENCE</scope>
    <source>
        <strain evidence="9">NY070348D</strain>
    </source>
</reference>
<name>A0A7S2WQ46_9STRA</name>
<feature type="region of interest" description="Disordered" evidence="6">
    <location>
        <begin position="310"/>
        <end position="331"/>
    </location>
</feature>
<dbReference type="InterPro" id="IPR029061">
    <property type="entry name" value="THDP-binding"/>
</dbReference>
<evidence type="ECO:0000256" key="7">
    <source>
        <dbReference type="SAM" id="Phobius"/>
    </source>
</evidence>
<dbReference type="FunFam" id="3.40.50.970:FF:000013">
    <property type="entry name" value="Pyruvate dehydrogenase E1 component subunit alpha"/>
    <property type="match status" value="1"/>
</dbReference>
<dbReference type="PANTHER" id="PTHR11516">
    <property type="entry name" value="PYRUVATE DEHYDROGENASE E1 COMPONENT, ALPHA SUBUNIT BACTERIAL AND ORGANELLAR"/>
    <property type="match status" value="1"/>
</dbReference>
<proteinExistence type="predicted"/>
<keyword evidence="4 5" id="KW-0670">Pyruvate</keyword>
<accession>A0A7S2WQ46</accession>
<comment type="function">
    <text evidence="5">The pyruvate dehydrogenase complex catalyzes the overall conversion of pyruvate to acetyl-CoA and CO(2).</text>
</comment>
<dbReference type="InterPro" id="IPR017597">
    <property type="entry name" value="Pyrv_DH_E1_asu_subgrp-y"/>
</dbReference>
<dbReference type="InterPro" id="IPR050642">
    <property type="entry name" value="PDH_E1_Alpha_Subunit"/>
</dbReference>
<comment type="catalytic activity">
    <reaction evidence="5">
        <text>N(6)-[(R)-lipoyl]-L-lysyl-[protein] + pyruvate + H(+) = N(6)-[(R)-S(8)-acetyldihydrolipoyl]-L-lysyl-[protein] + CO2</text>
        <dbReference type="Rhea" id="RHEA:19189"/>
        <dbReference type="Rhea" id="RHEA-COMP:10474"/>
        <dbReference type="Rhea" id="RHEA-COMP:10478"/>
        <dbReference type="ChEBI" id="CHEBI:15361"/>
        <dbReference type="ChEBI" id="CHEBI:15378"/>
        <dbReference type="ChEBI" id="CHEBI:16526"/>
        <dbReference type="ChEBI" id="CHEBI:83099"/>
        <dbReference type="ChEBI" id="CHEBI:83111"/>
        <dbReference type="EC" id="1.2.4.1"/>
    </reaction>
</comment>
<evidence type="ECO:0000256" key="6">
    <source>
        <dbReference type="SAM" id="MobiDB-lite"/>
    </source>
</evidence>
<feature type="compositionally biased region" description="Basic and acidic residues" evidence="6">
    <location>
        <begin position="317"/>
        <end position="331"/>
    </location>
</feature>
<evidence type="ECO:0000313" key="9">
    <source>
        <dbReference type="EMBL" id="CAD9701040.1"/>
    </source>
</evidence>
<gene>
    <name evidence="9" type="ORF">QSP1433_LOCUS14442</name>
</gene>
<keyword evidence="7" id="KW-0812">Transmembrane</keyword>
<sequence>MEYHRNMYTLRRMEIAADQEYKARNIRGFCHLYDGQEAVAQGVQAALNDDDDWITTYRCHGAAYMRGVSVQEIFEEMFGYSGGIAGGKGGSMHMYNKEKNFYGGAAIVGAQVPIGAGLGFFHKYKATKGCSITMYGDGSANQGQCWEAANMAALWKIPVIFACENNEYGMGTSVHRSSFITDYYKQGNTIPGLYIDGMDVLAVREGIKFVKEFITSGNGPMYVEFKTYRYHGHSMSDPGITYRTRDEVTEVRQSRDPIENVKRRLLEAGMATEDELKQIEKEVRGEVSTSLKAAKAGAEAPVEELFTDIYTNGQREPGAKNERLQSEYPEEIRMPDIQNTRFF</sequence>
<dbReference type="CDD" id="cd02000">
    <property type="entry name" value="TPP_E1_PDC_ADC_BCADC"/>
    <property type="match status" value="1"/>
</dbReference>
<dbReference type="EMBL" id="HBHK01022852">
    <property type="protein sequence ID" value="CAD9701040.1"/>
    <property type="molecule type" value="Transcribed_RNA"/>
</dbReference>
<comment type="cofactor">
    <cofactor evidence="1 5">
        <name>thiamine diphosphate</name>
        <dbReference type="ChEBI" id="CHEBI:58937"/>
    </cofactor>
</comment>
<feature type="domain" description="Dehydrogenase E1 component" evidence="8">
    <location>
        <begin position="6"/>
        <end position="300"/>
    </location>
</feature>
<dbReference type="PANTHER" id="PTHR11516:SF60">
    <property type="entry name" value="PYRUVATE DEHYDROGENASE E1 COMPONENT SUBUNIT ALPHA"/>
    <property type="match status" value="1"/>
</dbReference>
<evidence type="ECO:0000256" key="2">
    <source>
        <dbReference type="ARBA" id="ARBA00023002"/>
    </source>
</evidence>
<dbReference type="InterPro" id="IPR001017">
    <property type="entry name" value="DH_E1"/>
</dbReference>
<evidence type="ECO:0000256" key="3">
    <source>
        <dbReference type="ARBA" id="ARBA00023052"/>
    </source>
</evidence>
<evidence type="ECO:0000259" key="8">
    <source>
        <dbReference type="Pfam" id="PF00676"/>
    </source>
</evidence>
<keyword evidence="2 5" id="KW-0560">Oxidoreductase</keyword>
<evidence type="ECO:0000256" key="1">
    <source>
        <dbReference type="ARBA" id="ARBA00001964"/>
    </source>
</evidence>
<keyword evidence="3 5" id="KW-0786">Thiamine pyrophosphate</keyword>
<protein>
    <recommendedName>
        <fullName evidence="5">Pyruvate dehydrogenase E1 component subunit alpha</fullName>
        <ecNumber evidence="5">1.2.4.1</ecNumber>
    </recommendedName>
</protein>
<evidence type="ECO:0000256" key="4">
    <source>
        <dbReference type="ARBA" id="ARBA00023317"/>
    </source>
</evidence>
<dbReference type="GO" id="GO:0006086">
    <property type="term" value="P:pyruvate decarboxylation to acetyl-CoA"/>
    <property type="evidence" value="ECO:0007669"/>
    <property type="project" value="InterPro"/>
</dbReference>
<dbReference type="Gene3D" id="3.40.50.970">
    <property type="match status" value="1"/>
</dbReference>
<keyword evidence="7" id="KW-1133">Transmembrane helix</keyword>
<dbReference type="SUPFAM" id="SSF52518">
    <property type="entry name" value="Thiamin diphosphate-binding fold (THDP-binding)"/>
    <property type="match status" value="1"/>
</dbReference>
<dbReference type="GO" id="GO:0004739">
    <property type="term" value="F:pyruvate dehydrogenase (acetyl-transferring) activity"/>
    <property type="evidence" value="ECO:0007669"/>
    <property type="project" value="UniProtKB-UniRule"/>
</dbReference>
<dbReference type="AlphaFoldDB" id="A0A7S2WQ46"/>
<organism evidence="9">
    <name type="scientific">Mucochytrium quahogii</name>
    <dbReference type="NCBI Taxonomy" id="96639"/>
    <lineage>
        <taxon>Eukaryota</taxon>
        <taxon>Sar</taxon>
        <taxon>Stramenopiles</taxon>
        <taxon>Bigyra</taxon>
        <taxon>Labyrinthulomycetes</taxon>
        <taxon>Thraustochytrida</taxon>
        <taxon>Thraustochytriidae</taxon>
        <taxon>Mucochytrium</taxon>
    </lineage>
</organism>
<evidence type="ECO:0000256" key="5">
    <source>
        <dbReference type="RuleBase" id="RU361139"/>
    </source>
</evidence>
<dbReference type="EC" id="1.2.4.1" evidence="5"/>
<dbReference type="NCBIfam" id="TIGR03182">
    <property type="entry name" value="PDH_E1_alph_y"/>
    <property type="match status" value="1"/>
</dbReference>